<organism evidence="2 3">
    <name type="scientific">Thermodesulfatator indicus (strain DSM 15286 / JCM 11887 / CIR29812)</name>
    <dbReference type="NCBI Taxonomy" id="667014"/>
    <lineage>
        <taxon>Bacteria</taxon>
        <taxon>Pseudomonadati</taxon>
        <taxon>Thermodesulfobacteriota</taxon>
        <taxon>Thermodesulfobacteria</taxon>
        <taxon>Thermodesulfobacteriales</taxon>
        <taxon>Thermodesulfatatoraceae</taxon>
        <taxon>Thermodesulfatator</taxon>
    </lineage>
</organism>
<proteinExistence type="predicted"/>
<keyword evidence="3" id="KW-1185">Reference proteome</keyword>
<dbReference type="Proteomes" id="UP000006793">
    <property type="component" value="Chromosome"/>
</dbReference>
<evidence type="ECO:0000259" key="1">
    <source>
        <dbReference type="Pfam" id="PF07238"/>
    </source>
</evidence>
<dbReference type="OrthoDB" id="9796851at2"/>
<evidence type="ECO:0000313" key="3">
    <source>
        <dbReference type="Proteomes" id="UP000006793"/>
    </source>
</evidence>
<accession>F8ADT1</accession>
<dbReference type="eggNOG" id="ENOG5030QGI">
    <property type="taxonomic scope" value="Bacteria"/>
</dbReference>
<dbReference type="GO" id="GO:0035438">
    <property type="term" value="F:cyclic-di-GMP binding"/>
    <property type="evidence" value="ECO:0007669"/>
    <property type="project" value="InterPro"/>
</dbReference>
<dbReference type="EMBL" id="CP002683">
    <property type="protein sequence ID" value="AEH46041.1"/>
    <property type="molecule type" value="Genomic_DNA"/>
</dbReference>
<dbReference type="AlphaFoldDB" id="F8ADT1"/>
<evidence type="ECO:0000313" key="2">
    <source>
        <dbReference type="EMBL" id="AEH46041.1"/>
    </source>
</evidence>
<reference evidence="3" key="1">
    <citation type="submission" date="2011-04" db="EMBL/GenBank/DDBJ databases">
        <title>The complete genome of Thermodesulfatator indicus DSM 15286.</title>
        <authorList>
            <person name="Lucas S."/>
            <person name="Copeland A."/>
            <person name="Lapidus A."/>
            <person name="Bruce D."/>
            <person name="Goodwin L."/>
            <person name="Pitluck S."/>
            <person name="Peters L."/>
            <person name="Kyrpides N."/>
            <person name="Mavromatis K."/>
            <person name="Pagani I."/>
            <person name="Ivanova N."/>
            <person name="Saunders L."/>
            <person name="Detter J.C."/>
            <person name="Tapia R."/>
            <person name="Han C."/>
            <person name="Land M."/>
            <person name="Hauser L."/>
            <person name="Markowitz V."/>
            <person name="Cheng J.-F."/>
            <person name="Hugenholtz P."/>
            <person name="Woyke T."/>
            <person name="Wu D."/>
            <person name="Spring S."/>
            <person name="Schroeder M."/>
            <person name="Brambilla E."/>
            <person name="Klenk H.-P."/>
            <person name="Eisen J.A."/>
        </authorList>
    </citation>
    <scope>NUCLEOTIDE SEQUENCE [LARGE SCALE GENOMIC DNA]</scope>
    <source>
        <strain evidence="3">DSM 15286 / JCM 11887 / CIR29812</strain>
    </source>
</reference>
<dbReference type="InterPro" id="IPR009875">
    <property type="entry name" value="PilZ_domain"/>
</dbReference>
<reference evidence="2 3" key="2">
    <citation type="journal article" date="2012" name="Stand. Genomic Sci.">
        <title>Complete genome sequence of the thermophilic sulfate-reducing ocean bacterium Thermodesulfatator indicus type strain (CIR29812(T)).</title>
        <authorList>
            <person name="Anderson I."/>
            <person name="Saunders E."/>
            <person name="Lapidus A."/>
            <person name="Nolan M."/>
            <person name="Lucas S."/>
            <person name="Tice H."/>
            <person name="Del Rio T.G."/>
            <person name="Cheng J.F."/>
            <person name="Han C."/>
            <person name="Tapia R."/>
            <person name="Goodwin L.A."/>
            <person name="Pitluck S."/>
            <person name="Liolios K."/>
            <person name="Mavromatis K."/>
            <person name="Pagani I."/>
            <person name="Ivanova N."/>
            <person name="Mikhailova N."/>
            <person name="Pati A."/>
            <person name="Chen A."/>
            <person name="Palaniappan K."/>
            <person name="Land M."/>
            <person name="Hauser L."/>
            <person name="Jeffries C.D."/>
            <person name="Chang Y.J."/>
            <person name="Brambilla E.M."/>
            <person name="Rohde M."/>
            <person name="Spring S."/>
            <person name="Goker M."/>
            <person name="Detter J.C."/>
            <person name="Woyke T."/>
            <person name="Bristow J."/>
            <person name="Eisen J.A."/>
            <person name="Markowitz V."/>
            <person name="Hugenholtz P."/>
            <person name="Kyrpides N.C."/>
            <person name="Klenk H.P."/>
        </authorList>
    </citation>
    <scope>NUCLEOTIDE SEQUENCE [LARGE SCALE GENOMIC DNA]</scope>
    <source>
        <strain evidence="3">DSM 15286 / JCM 11887 / CIR29812</strain>
    </source>
</reference>
<feature type="domain" description="PilZ" evidence="1">
    <location>
        <begin position="9"/>
        <end position="93"/>
    </location>
</feature>
<dbReference type="RefSeq" id="WP_013908777.1">
    <property type="nucleotide sequence ID" value="NC_015681.1"/>
</dbReference>
<protein>
    <submittedName>
        <fullName evidence="2">Type IV pilus assembly PilZ</fullName>
    </submittedName>
</protein>
<dbReference type="PaxDb" id="667014-Thein_2193"/>
<sequence>MIAQPKPEEKRRHIRIRLNGSKVILSNGQTGELANASISGIGFWKPRDLEINPGDNIFVTIFYQGEEITGQARVIHVNNRLVGCEWINFNDEKQRMAYYSWLLEPEFE</sequence>
<dbReference type="Pfam" id="PF07238">
    <property type="entry name" value="PilZ"/>
    <property type="match status" value="1"/>
</dbReference>
<dbReference type="HOGENOM" id="CLU_2195691_0_0_0"/>
<dbReference type="Gene3D" id="2.40.10.220">
    <property type="entry name" value="predicted glycosyltransferase like domains"/>
    <property type="match status" value="1"/>
</dbReference>
<gene>
    <name evidence="2" type="ordered locus">Thein_2193</name>
</gene>
<dbReference type="InParanoid" id="F8ADT1"/>
<dbReference type="KEGG" id="tid:Thein_2193"/>
<name>F8ADT1_THEID</name>
<dbReference type="SUPFAM" id="SSF141371">
    <property type="entry name" value="PilZ domain-like"/>
    <property type="match status" value="1"/>
</dbReference>